<dbReference type="GO" id="GO:0004527">
    <property type="term" value="F:exonuclease activity"/>
    <property type="evidence" value="ECO:0007669"/>
    <property type="project" value="UniProtKB-KW"/>
</dbReference>
<dbReference type="InterPro" id="IPR005135">
    <property type="entry name" value="Endo/exonuclease/phosphatase"/>
</dbReference>
<feature type="transmembrane region" description="Helical" evidence="9">
    <location>
        <begin position="12"/>
        <end position="34"/>
    </location>
</feature>
<keyword evidence="12" id="KW-1185">Reference proteome</keyword>
<evidence type="ECO:0000256" key="7">
    <source>
        <dbReference type="ARBA" id="ARBA00022842"/>
    </source>
</evidence>
<dbReference type="Proteomes" id="UP000516305">
    <property type="component" value="Chromosome"/>
</dbReference>
<dbReference type="GO" id="GO:0006281">
    <property type="term" value="P:DNA repair"/>
    <property type="evidence" value="ECO:0007669"/>
    <property type="project" value="UniProtKB-KW"/>
</dbReference>
<evidence type="ECO:0000256" key="8">
    <source>
        <dbReference type="ARBA" id="ARBA00023204"/>
    </source>
</evidence>
<organism evidence="11 12">
    <name type="scientific">Croceimicrobium hydrocarbonivorans</name>
    <dbReference type="NCBI Taxonomy" id="2761580"/>
    <lineage>
        <taxon>Bacteria</taxon>
        <taxon>Pseudomonadati</taxon>
        <taxon>Bacteroidota</taxon>
        <taxon>Flavobacteriia</taxon>
        <taxon>Flavobacteriales</taxon>
        <taxon>Owenweeksiaceae</taxon>
        <taxon>Croceimicrobium</taxon>
    </lineage>
</organism>
<evidence type="ECO:0000256" key="1">
    <source>
        <dbReference type="ARBA" id="ARBA00001936"/>
    </source>
</evidence>
<evidence type="ECO:0000256" key="4">
    <source>
        <dbReference type="ARBA" id="ARBA00022723"/>
    </source>
</evidence>
<dbReference type="KEGG" id="chyd:H4K34_01960"/>
<keyword evidence="7" id="KW-0460">Magnesium</keyword>
<sequence length="360" mass="41986">MAAKRKNFFDGFLYVLNTIAAFALLCSYLSNYISPRVFTWFSFLGLAYPYLLVANILFAIWWALRLKTKIILPIVAIAVGYKQIPLVYQFGGSKQVVASGEALKVMTFNVHNLNRFQWLPEEDIPRRIEQLIEDEQPDIVLMQEYYRLENPLNPDMPYVYFEFQDKVGKTGQVIYSRLPILDKGFYPLPAPEGAIAKGKALWVDVEWQGRRLRVYNLHLYSVGLAGDDYENLGQQSEESNEEFQKRMYRIGGSLNRAFERRAYQVEFLDSVFQAHEGPIIVGGDFNDPPSSYTFHKLHEHLQDSYVSAGEGWVRTFNRGPLPFRIDHILYRDKDLRCHSYKVYQQKLSDHYPVEAEFSWR</sequence>
<evidence type="ECO:0000313" key="11">
    <source>
        <dbReference type="EMBL" id="QNR24632.1"/>
    </source>
</evidence>
<keyword evidence="9" id="KW-0472">Membrane</keyword>
<evidence type="ECO:0000256" key="3">
    <source>
        <dbReference type="ARBA" id="ARBA00022722"/>
    </source>
</evidence>
<proteinExistence type="predicted"/>
<evidence type="ECO:0000259" key="10">
    <source>
        <dbReference type="Pfam" id="PF03372"/>
    </source>
</evidence>
<feature type="domain" description="Endonuclease/exonuclease/phosphatase" evidence="10">
    <location>
        <begin position="106"/>
        <end position="350"/>
    </location>
</feature>
<keyword evidence="11" id="KW-0255">Endonuclease</keyword>
<keyword evidence="4" id="KW-0479">Metal-binding</keyword>
<keyword evidence="8" id="KW-0234">DNA repair</keyword>
<name>A0A7H0VFY4_9FLAO</name>
<keyword evidence="11" id="KW-0269">Exonuclease</keyword>
<keyword evidence="9" id="KW-0812">Transmembrane</keyword>
<dbReference type="AlphaFoldDB" id="A0A7H0VFY4"/>
<evidence type="ECO:0000256" key="5">
    <source>
        <dbReference type="ARBA" id="ARBA00022763"/>
    </source>
</evidence>
<keyword evidence="3" id="KW-0540">Nuclease</keyword>
<comment type="cofactor">
    <cofactor evidence="1">
        <name>Mn(2+)</name>
        <dbReference type="ChEBI" id="CHEBI:29035"/>
    </cofactor>
</comment>
<dbReference type="RefSeq" id="WP_210759159.1">
    <property type="nucleotide sequence ID" value="NZ_CP060139.1"/>
</dbReference>
<keyword evidence="6" id="KW-0378">Hydrolase</keyword>
<dbReference type="Gene3D" id="3.60.10.10">
    <property type="entry name" value="Endonuclease/exonuclease/phosphatase"/>
    <property type="match status" value="1"/>
</dbReference>
<dbReference type="SUPFAM" id="SSF56219">
    <property type="entry name" value="DNase I-like"/>
    <property type="match status" value="1"/>
</dbReference>
<gene>
    <name evidence="11" type="ORF">H4K34_01960</name>
</gene>
<dbReference type="Pfam" id="PF03372">
    <property type="entry name" value="Exo_endo_phos"/>
    <property type="match status" value="1"/>
</dbReference>
<comment type="cofactor">
    <cofactor evidence="2">
        <name>Mg(2+)</name>
        <dbReference type="ChEBI" id="CHEBI:18420"/>
    </cofactor>
</comment>
<dbReference type="EMBL" id="CP060139">
    <property type="protein sequence ID" value="QNR24632.1"/>
    <property type="molecule type" value="Genomic_DNA"/>
</dbReference>
<dbReference type="PANTHER" id="PTHR15822">
    <property type="entry name" value="TRAF AND TNF RECEPTOR-ASSOCIATED PROTEIN"/>
    <property type="match status" value="1"/>
</dbReference>
<feature type="transmembrane region" description="Helical" evidence="9">
    <location>
        <begin position="40"/>
        <end position="64"/>
    </location>
</feature>
<dbReference type="InterPro" id="IPR036691">
    <property type="entry name" value="Endo/exonu/phosph_ase_sf"/>
</dbReference>
<evidence type="ECO:0000256" key="9">
    <source>
        <dbReference type="SAM" id="Phobius"/>
    </source>
</evidence>
<dbReference type="GO" id="GO:0046872">
    <property type="term" value="F:metal ion binding"/>
    <property type="evidence" value="ECO:0007669"/>
    <property type="project" value="UniProtKB-KW"/>
</dbReference>
<dbReference type="InterPro" id="IPR051547">
    <property type="entry name" value="TDP2-like"/>
</dbReference>
<protein>
    <submittedName>
        <fullName evidence="11">Endonuclease/exonuclease/phosphatase family protein</fullName>
    </submittedName>
</protein>
<accession>A0A7H0VFY4</accession>
<keyword evidence="5" id="KW-0227">DNA damage</keyword>
<evidence type="ECO:0000256" key="2">
    <source>
        <dbReference type="ARBA" id="ARBA00001946"/>
    </source>
</evidence>
<reference evidence="11 12" key="1">
    <citation type="submission" date="2020-08" db="EMBL/GenBank/DDBJ databases">
        <title>Croceimicrobium hydrocarbonivorans gen. nov., sp. nov., a novel marine bacterium isolated from a bacterial consortium that degrades polyethylene terephthalate.</title>
        <authorList>
            <person name="Liu R."/>
        </authorList>
    </citation>
    <scope>NUCLEOTIDE SEQUENCE [LARGE SCALE GENOMIC DNA]</scope>
    <source>
        <strain evidence="11 12">A20-9</strain>
    </source>
</reference>
<dbReference type="PANTHER" id="PTHR15822:SF4">
    <property type="entry name" value="TYROSYL-DNA PHOSPHODIESTERASE 2"/>
    <property type="match status" value="1"/>
</dbReference>
<evidence type="ECO:0000256" key="6">
    <source>
        <dbReference type="ARBA" id="ARBA00022801"/>
    </source>
</evidence>
<keyword evidence="9" id="KW-1133">Transmembrane helix</keyword>
<dbReference type="GO" id="GO:0004519">
    <property type="term" value="F:endonuclease activity"/>
    <property type="evidence" value="ECO:0007669"/>
    <property type="project" value="UniProtKB-KW"/>
</dbReference>
<dbReference type="CDD" id="cd09084">
    <property type="entry name" value="EEP-2"/>
    <property type="match status" value="1"/>
</dbReference>
<evidence type="ECO:0000313" key="12">
    <source>
        <dbReference type="Proteomes" id="UP000516305"/>
    </source>
</evidence>